<dbReference type="STRING" id="1035.BN961_03073"/>
<name>A0A090N874_AFIFE</name>
<comment type="caution">
    <text evidence="1">The sequence shown here is derived from an EMBL/GenBank/DDBJ whole genome shotgun (WGS) entry which is preliminary data.</text>
</comment>
<organism evidence="1 2">
    <name type="scientific">Afipia felis</name>
    <name type="common">Cat scratch disease bacillus</name>
    <dbReference type="NCBI Taxonomy" id="1035"/>
    <lineage>
        <taxon>Bacteria</taxon>
        <taxon>Pseudomonadati</taxon>
        <taxon>Pseudomonadota</taxon>
        <taxon>Alphaproteobacteria</taxon>
        <taxon>Hyphomicrobiales</taxon>
        <taxon>Nitrobacteraceae</taxon>
        <taxon>Afipia</taxon>
    </lineage>
</organism>
<evidence type="ECO:0000313" key="2">
    <source>
        <dbReference type="Proteomes" id="UP000035762"/>
    </source>
</evidence>
<sequence length="53" mass="6220">MSNIVELWQITILRCFIQLPPGERSLSSLFIETPARNTLQCRCEVDLFRPDLR</sequence>
<protein>
    <submittedName>
        <fullName evidence="1">Uncharacterized protein</fullName>
    </submittedName>
</protein>
<evidence type="ECO:0000313" key="1">
    <source>
        <dbReference type="EMBL" id="CEG09643.1"/>
    </source>
</evidence>
<keyword evidence="2" id="KW-1185">Reference proteome</keyword>
<dbReference type="EMBL" id="CCAZ020000002">
    <property type="protein sequence ID" value="CEG09643.1"/>
    <property type="molecule type" value="Genomic_DNA"/>
</dbReference>
<dbReference type="AlphaFoldDB" id="A0A090N874"/>
<proteinExistence type="predicted"/>
<accession>A0A090N874</accession>
<dbReference type="Proteomes" id="UP000035762">
    <property type="component" value="Unassembled WGS sequence"/>
</dbReference>
<gene>
    <name evidence="1" type="ORF">BN961_03073</name>
</gene>
<reference evidence="1 2" key="1">
    <citation type="journal article" date="2014" name="Genome Announc.">
        <title>Genome Sequence of Afipia felis Strain 76713, Isolated in Hospital Water Using an Amoeba Co-Culture Procedure.</title>
        <authorList>
            <person name="Benamar S."/>
            <person name="La Scola B."/>
            <person name="Croce O."/>
        </authorList>
    </citation>
    <scope>NUCLEOTIDE SEQUENCE [LARGE SCALE GENOMIC DNA]</scope>
    <source>
        <strain evidence="1 2">76713</strain>
    </source>
</reference>